<reference evidence="2 3" key="1">
    <citation type="submission" date="2007-01" db="EMBL/GenBank/DDBJ databases">
        <authorList>
            <person name="Haygood M."/>
            <person name="Podell S."/>
            <person name="Anderson C."/>
            <person name="Hopkinson B."/>
            <person name="Roe K."/>
            <person name="Barbeau K."/>
            <person name="Gaasterland T."/>
            <person name="Ferriera S."/>
            <person name="Johnson J."/>
            <person name="Kravitz S."/>
            <person name="Beeson K."/>
            <person name="Sutton G."/>
            <person name="Rogers Y.-H."/>
            <person name="Friedman R."/>
            <person name="Frazier M."/>
            <person name="Venter J.C."/>
        </authorList>
    </citation>
    <scope>NUCLEOTIDE SEQUENCE [LARGE SCALE GENOMIC DNA]</scope>
    <source>
        <strain evidence="2 3">ATCC 23134</strain>
    </source>
</reference>
<dbReference type="RefSeq" id="WP_002696442.1">
    <property type="nucleotide sequence ID" value="NZ_AAWS01000011.1"/>
</dbReference>
<sequence>MMEELFVEETDTTPQVHFNPEEGSIEIKGISIPEDAEAFYNPILADLQAYIEDEPKAQTNVLFKLVYINTGTSAMVAKLIKIVEALEEKENCEINITWYYEEEDEDMKDLGDYFSSFTELVFDFIPMEEIE</sequence>
<feature type="domain" description="SiaC family regulatory phosphoprotein" evidence="1">
    <location>
        <begin position="7"/>
        <end position="126"/>
    </location>
</feature>
<evidence type="ECO:0000313" key="2">
    <source>
        <dbReference type="EMBL" id="EAY29404.1"/>
    </source>
</evidence>
<keyword evidence="3" id="KW-1185">Reference proteome</keyword>
<dbReference type="EMBL" id="AAWS01000011">
    <property type="protein sequence ID" value="EAY29404.1"/>
    <property type="molecule type" value="Genomic_DNA"/>
</dbReference>
<dbReference type="Pfam" id="PF09345">
    <property type="entry name" value="SiaC"/>
    <property type="match status" value="1"/>
</dbReference>
<protein>
    <recommendedName>
        <fullName evidence="1">SiaC family regulatory phosphoprotein domain-containing protein</fullName>
    </recommendedName>
</protein>
<evidence type="ECO:0000259" key="1">
    <source>
        <dbReference type="Pfam" id="PF09345"/>
    </source>
</evidence>
<accession>A1ZJV1</accession>
<dbReference type="InterPro" id="IPR018530">
    <property type="entry name" value="SiaC"/>
</dbReference>
<proteinExistence type="predicted"/>
<dbReference type="AlphaFoldDB" id="A1ZJV1"/>
<comment type="caution">
    <text evidence="2">The sequence shown here is derived from an EMBL/GenBank/DDBJ whole genome shotgun (WGS) entry which is preliminary data.</text>
</comment>
<organism evidence="2 3">
    <name type="scientific">Microscilla marina ATCC 23134</name>
    <dbReference type="NCBI Taxonomy" id="313606"/>
    <lineage>
        <taxon>Bacteria</taxon>
        <taxon>Pseudomonadati</taxon>
        <taxon>Bacteroidota</taxon>
        <taxon>Cytophagia</taxon>
        <taxon>Cytophagales</taxon>
        <taxon>Microscillaceae</taxon>
        <taxon>Microscilla</taxon>
    </lineage>
</organism>
<name>A1ZJV1_MICM2</name>
<evidence type="ECO:0000313" key="3">
    <source>
        <dbReference type="Proteomes" id="UP000004095"/>
    </source>
</evidence>
<dbReference type="Proteomes" id="UP000004095">
    <property type="component" value="Unassembled WGS sequence"/>
</dbReference>
<gene>
    <name evidence="2" type="ORF">M23134_01460</name>
</gene>